<comment type="caution">
    <text evidence="1">The sequence shown here is derived from an EMBL/GenBank/DDBJ whole genome shotgun (WGS) entry which is preliminary data.</text>
</comment>
<accession>A0ABR2ETH8</accession>
<evidence type="ECO:0000313" key="2">
    <source>
        <dbReference type="Proteomes" id="UP001472677"/>
    </source>
</evidence>
<name>A0ABR2ETH8_9ROSI</name>
<protein>
    <submittedName>
        <fullName evidence="1">Uncharacterized protein</fullName>
    </submittedName>
</protein>
<sequence length="66" mass="7458">MITSRVLKPGGRDFQQYYKGCAVGVSLKDVHVARFPSILITYSLTYASSAHKSFAKRVRFGLWLSF</sequence>
<dbReference type="EMBL" id="JBBPBM010000010">
    <property type="protein sequence ID" value="KAK8565176.1"/>
    <property type="molecule type" value="Genomic_DNA"/>
</dbReference>
<gene>
    <name evidence="1" type="ORF">V6N12_058749</name>
</gene>
<dbReference type="Proteomes" id="UP001472677">
    <property type="component" value="Unassembled WGS sequence"/>
</dbReference>
<keyword evidence="2" id="KW-1185">Reference proteome</keyword>
<reference evidence="1 2" key="1">
    <citation type="journal article" date="2024" name="G3 (Bethesda)">
        <title>Genome assembly of Hibiscus sabdariffa L. provides insights into metabolisms of medicinal natural products.</title>
        <authorList>
            <person name="Kim T."/>
        </authorList>
    </citation>
    <scope>NUCLEOTIDE SEQUENCE [LARGE SCALE GENOMIC DNA]</scope>
    <source>
        <strain evidence="1">TK-2024</strain>
        <tissue evidence="1">Old leaves</tissue>
    </source>
</reference>
<evidence type="ECO:0000313" key="1">
    <source>
        <dbReference type="EMBL" id="KAK8565176.1"/>
    </source>
</evidence>
<proteinExistence type="predicted"/>
<organism evidence="1 2">
    <name type="scientific">Hibiscus sabdariffa</name>
    <name type="common">roselle</name>
    <dbReference type="NCBI Taxonomy" id="183260"/>
    <lineage>
        <taxon>Eukaryota</taxon>
        <taxon>Viridiplantae</taxon>
        <taxon>Streptophyta</taxon>
        <taxon>Embryophyta</taxon>
        <taxon>Tracheophyta</taxon>
        <taxon>Spermatophyta</taxon>
        <taxon>Magnoliopsida</taxon>
        <taxon>eudicotyledons</taxon>
        <taxon>Gunneridae</taxon>
        <taxon>Pentapetalae</taxon>
        <taxon>rosids</taxon>
        <taxon>malvids</taxon>
        <taxon>Malvales</taxon>
        <taxon>Malvaceae</taxon>
        <taxon>Malvoideae</taxon>
        <taxon>Hibiscus</taxon>
    </lineage>
</organism>